<dbReference type="InterPro" id="IPR011335">
    <property type="entry name" value="Restrct_endonuc-II-like"/>
</dbReference>
<keyword evidence="9" id="KW-1185">Reference proteome</keyword>
<sequence>MRGNPLLKAFRNVPWEFEDSLIPDYVMGQTTCALFLSLRYHILNPDYIHERLKQLKNLYELRVLLVQVDASDPHHALKYLTRVCLLANLTLMLAWNPEEAGRIIETYKIFENKPPDLIMEKQDDDPFMKP</sequence>
<evidence type="ECO:0000256" key="1">
    <source>
        <dbReference type="ARBA" id="ARBA00004123"/>
    </source>
</evidence>
<dbReference type="GO" id="GO:0006312">
    <property type="term" value="P:mitotic recombination"/>
    <property type="evidence" value="ECO:0007669"/>
    <property type="project" value="TreeGrafter"/>
</dbReference>
<evidence type="ECO:0000256" key="3">
    <source>
        <dbReference type="ARBA" id="ARBA00022763"/>
    </source>
</evidence>
<feature type="domain" description="ERCC1-like central" evidence="7">
    <location>
        <begin position="2"/>
        <end position="108"/>
    </location>
</feature>
<evidence type="ECO:0000256" key="4">
    <source>
        <dbReference type="ARBA" id="ARBA00023125"/>
    </source>
</evidence>
<gene>
    <name evidence="8" type="ORF">J437_LFUL006135</name>
</gene>
<reference evidence="8" key="1">
    <citation type="submission" date="2013-04" db="EMBL/GenBank/DDBJ databases">
        <authorList>
            <person name="Qu J."/>
            <person name="Murali S.C."/>
            <person name="Bandaranaike D."/>
            <person name="Bellair M."/>
            <person name="Blankenburg K."/>
            <person name="Chao H."/>
            <person name="Dinh H."/>
            <person name="Doddapaneni H."/>
            <person name="Downs B."/>
            <person name="Dugan-Rocha S."/>
            <person name="Elkadiri S."/>
            <person name="Gnanaolivu R.D."/>
            <person name="Hernandez B."/>
            <person name="Javaid M."/>
            <person name="Jayaseelan J.C."/>
            <person name="Lee S."/>
            <person name="Li M."/>
            <person name="Ming W."/>
            <person name="Munidasa M."/>
            <person name="Muniz J."/>
            <person name="Nguyen L."/>
            <person name="Ongeri F."/>
            <person name="Osuji N."/>
            <person name="Pu L.-L."/>
            <person name="Puazo M."/>
            <person name="Qu C."/>
            <person name="Quiroz J."/>
            <person name="Raj R."/>
            <person name="Weissenberger G."/>
            <person name="Xin Y."/>
            <person name="Zou X."/>
            <person name="Han Y."/>
            <person name="Richards S."/>
            <person name="Worley K."/>
            <person name="Muzny D."/>
            <person name="Gibbs R."/>
        </authorList>
    </citation>
    <scope>NUCLEOTIDE SEQUENCE</scope>
    <source>
        <strain evidence="8">Sampled in the wild</strain>
    </source>
</reference>
<dbReference type="GO" id="GO:0003684">
    <property type="term" value="F:damaged DNA binding"/>
    <property type="evidence" value="ECO:0007669"/>
    <property type="project" value="InterPro"/>
</dbReference>
<evidence type="ECO:0000313" key="9">
    <source>
        <dbReference type="Proteomes" id="UP000792457"/>
    </source>
</evidence>
<keyword evidence="4" id="KW-0238">DNA-binding</keyword>
<comment type="similarity">
    <text evidence="2">Belongs to the ERCC1/RAD10/SWI10 family.</text>
</comment>
<dbReference type="GO" id="GO:0003697">
    <property type="term" value="F:single-stranded DNA binding"/>
    <property type="evidence" value="ECO:0007669"/>
    <property type="project" value="TreeGrafter"/>
</dbReference>
<dbReference type="PANTHER" id="PTHR12749">
    <property type="entry name" value="EXCISION REPAIR CROSS-COMPLEMENTING 1 ERCC1"/>
    <property type="match status" value="1"/>
</dbReference>
<dbReference type="Proteomes" id="UP000792457">
    <property type="component" value="Unassembled WGS sequence"/>
</dbReference>
<dbReference type="GO" id="GO:0000110">
    <property type="term" value="C:nucleotide-excision repair factor 1 complex"/>
    <property type="evidence" value="ECO:0007669"/>
    <property type="project" value="TreeGrafter"/>
</dbReference>
<organism evidence="8 9">
    <name type="scientific">Ladona fulva</name>
    <name type="common">Scarce chaser dragonfly</name>
    <name type="synonym">Libellula fulva</name>
    <dbReference type="NCBI Taxonomy" id="123851"/>
    <lineage>
        <taxon>Eukaryota</taxon>
        <taxon>Metazoa</taxon>
        <taxon>Ecdysozoa</taxon>
        <taxon>Arthropoda</taxon>
        <taxon>Hexapoda</taxon>
        <taxon>Insecta</taxon>
        <taxon>Pterygota</taxon>
        <taxon>Palaeoptera</taxon>
        <taxon>Odonata</taxon>
        <taxon>Epiprocta</taxon>
        <taxon>Anisoptera</taxon>
        <taxon>Libelluloidea</taxon>
        <taxon>Libellulidae</taxon>
        <taxon>Ladona</taxon>
    </lineage>
</organism>
<dbReference type="Pfam" id="PF03834">
    <property type="entry name" value="Rad10"/>
    <property type="match status" value="1"/>
</dbReference>
<dbReference type="GO" id="GO:0006302">
    <property type="term" value="P:double-strand break repair"/>
    <property type="evidence" value="ECO:0007669"/>
    <property type="project" value="UniProtKB-ARBA"/>
</dbReference>
<comment type="subcellular location">
    <subcellularLocation>
        <location evidence="1">Nucleus</location>
    </subcellularLocation>
</comment>
<dbReference type="Gene3D" id="3.40.50.10130">
    <property type="match status" value="1"/>
</dbReference>
<keyword evidence="6" id="KW-0539">Nucleus</keyword>
<evidence type="ECO:0000259" key="7">
    <source>
        <dbReference type="Pfam" id="PF03834"/>
    </source>
</evidence>
<dbReference type="FunFam" id="3.40.50.10130:FF:000001">
    <property type="entry name" value="DNA excision repair protein ERCC-1"/>
    <property type="match status" value="1"/>
</dbReference>
<keyword evidence="5" id="KW-0234">DNA repair</keyword>
<dbReference type="GO" id="GO:0070914">
    <property type="term" value="P:UV-damage excision repair"/>
    <property type="evidence" value="ECO:0007669"/>
    <property type="project" value="TreeGrafter"/>
</dbReference>
<dbReference type="GO" id="GO:0070522">
    <property type="term" value="C:ERCC4-ERCC1 complex"/>
    <property type="evidence" value="ECO:0007669"/>
    <property type="project" value="TreeGrafter"/>
</dbReference>
<accession>A0A8K0NY68</accession>
<dbReference type="NCBIfam" id="TIGR00597">
    <property type="entry name" value="rad10"/>
    <property type="match status" value="1"/>
</dbReference>
<evidence type="ECO:0000256" key="6">
    <source>
        <dbReference type="ARBA" id="ARBA00023242"/>
    </source>
</evidence>
<dbReference type="CDD" id="cd22325">
    <property type="entry name" value="ERCC1_C-like"/>
    <property type="match status" value="1"/>
</dbReference>
<comment type="caution">
    <text evidence="8">The sequence shown here is derived from an EMBL/GenBank/DDBJ whole genome shotgun (WGS) entry which is preliminary data.</text>
</comment>
<dbReference type="OrthoDB" id="10262814at2759"/>
<keyword evidence="3" id="KW-0227">DNA damage</keyword>
<dbReference type="SUPFAM" id="SSF52980">
    <property type="entry name" value="Restriction endonuclease-like"/>
    <property type="match status" value="1"/>
</dbReference>
<reference evidence="8" key="2">
    <citation type="submission" date="2017-10" db="EMBL/GenBank/DDBJ databases">
        <title>Ladona fulva Genome sequencing and assembly.</title>
        <authorList>
            <person name="Murali S."/>
            <person name="Richards S."/>
            <person name="Bandaranaike D."/>
            <person name="Bellair M."/>
            <person name="Blankenburg K."/>
            <person name="Chao H."/>
            <person name="Dinh H."/>
            <person name="Doddapaneni H."/>
            <person name="Dugan-Rocha S."/>
            <person name="Elkadiri S."/>
            <person name="Gnanaolivu R."/>
            <person name="Hernandez B."/>
            <person name="Skinner E."/>
            <person name="Javaid M."/>
            <person name="Lee S."/>
            <person name="Li M."/>
            <person name="Ming W."/>
            <person name="Munidasa M."/>
            <person name="Muniz J."/>
            <person name="Nguyen L."/>
            <person name="Hughes D."/>
            <person name="Osuji N."/>
            <person name="Pu L.-L."/>
            <person name="Puazo M."/>
            <person name="Qu C."/>
            <person name="Quiroz J."/>
            <person name="Raj R."/>
            <person name="Weissenberger G."/>
            <person name="Xin Y."/>
            <person name="Zou X."/>
            <person name="Han Y."/>
            <person name="Worley K."/>
            <person name="Muzny D."/>
            <person name="Gibbs R."/>
        </authorList>
    </citation>
    <scope>NUCLEOTIDE SEQUENCE</scope>
    <source>
        <strain evidence="8">Sampled in the wild</strain>
    </source>
</reference>
<evidence type="ECO:0000313" key="8">
    <source>
        <dbReference type="EMBL" id="KAG8225903.1"/>
    </source>
</evidence>
<proteinExistence type="inferred from homology"/>
<dbReference type="PANTHER" id="PTHR12749:SF0">
    <property type="entry name" value="DNA EXCISION REPAIR PROTEIN ERCC-1"/>
    <property type="match status" value="1"/>
</dbReference>
<name>A0A8K0NY68_LADFU</name>
<evidence type="ECO:0000256" key="2">
    <source>
        <dbReference type="ARBA" id="ARBA00008283"/>
    </source>
</evidence>
<dbReference type="InterPro" id="IPR004579">
    <property type="entry name" value="ERCC1/RAD10/SWI10"/>
</dbReference>
<dbReference type="EMBL" id="KZ308258">
    <property type="protein sequence ID" value="KAG8225903.1"/>
    <property type="molecule type" value="Genomic_DNA"/>
</dbReference>
<dbReference type="AlphaFoldDB" id="A0A8K0NY68"/>
<evidence type="ECO:0000256" key="5">
    <source>
        <dbReference type="ARBA" id="ARBA00023204"/>
    </source>
</evidence>
<dbReference type="InterPro" id="IPR047260">
    <property type="entry name" value="ERCC1-like_central_dom"/>
</dbReference>
<protein>
    <recommendedName>
        <fullName evidence="7">ERCC1-like central domain-containing protein</fullName>
    </recommendedName>
</protein>